<dbReference type="Gene3D" id="3.40.50.1260">
    <property type="entry name" value="Phosphoglycerate kinase, N-terminal domain"/>
    <property type="match status" value="2"/>
</dbReference>
<sequence>MQTLDALNVQGKRVLVRVDYNVPLKDGVIQDDTRIQASLPTLKRLLDGGASLVLMSHLGRPKNGPEAKYSLEPVAARLEQLLQVPVHFVHALPSSEEALKEVRELQPGQVALLENVRFEAGEEKNDAQLVQALARLGDAFVLDAFGSAHRAHASVSGVAAALPHAGGLLLQAEVNALDRLLNDPQQPYVVIIGGAKVSDKIKVIENLLPKVDRMLIGGGMAFTFIKARGGQIGNSLHEADQLDLARRLLDEHGERLLLPVDVVAADRFAEDAATQVVPADAIPDGWMGLDIGPDTQQAYAQALSGAKTVFWNGPMGVFEMAAFANGTNAVARAVADLQGAYTVVGGGDSVSAINKSGLADQVSHVSTGGGASLELLEGQQLPGVEAMR</sequence>
<dbReference type="GO" id="GO:0005524">
    <property type="term" value="F:ATP binding"/>
    <property type="evidence" value="ECO:0007669"/>
    <property type="project" value="UniProtKB-KW"/>
</dbReference>
<dbReference type="GO" id="GO:0006096">
    <property type="term" value="P:glycolytic process"/>
    <property type="evidence" value="ECO:0007669"/>
    <property type="project" value="UniProtKB-UniRule"/>
</dbReference>
<evidence type="ECO:0000256" key="11">
    <source>
        <dbReference type="HAMAP-Rule" id="MF_00145"/>
    </source>
</evidence>
<organism evidence="15 16">
    <name type="scientific">Deinococcus maricopensis (strain DSM 21211 / LMG 22137 / NRRL B-23946 / LB-34)</name>
    <dbReference type="NCBI Taxonomy" id="709986"/>
    <lineage>
        <taxon>Bacteria</taxon>
        <taxon>Thermotogati</taxon>
        <taxon>Deinococcota</taxon>
        <taxon>Deinococci</taxon>
        <taxon>Deinococcales</taxon>
        <taxon>Deinococcaceae</taxon>
        <taxon>Deinococcus</taxon>
    </lineage>
</organism>
<dbReference type="AlphaFoldDB" id="E8U8S8"/>
<keyword evidence="11" id="KW-0963">Cytoplasm</keyword>
<dbReference type="eggNOG" id="COG0126">
    <property type="taxonomic scope" value="Bacteria"/>
</dbReference>
<evidence type="ECO:0000256" key="13">
    <source>
        <dbReference type="PIRSR" id="PIRSR000724-2"/>
    </source>
</evidence>
<keyword evidence="7 11" id="KW-0808">Transferase</keyword>
<dbReference type="PANTHER" id="PTHR11406">
    <property type="entry name" value="PHOSPHOGLYCERATE KINASE"/>
    <property type="match status" value="1"/>
</dbReference>
<dbReference type="GO" id="GO:0004618">
    <property type="term" value="F:phosphoglycerate kinase activity"/>
    <property type="evidence" value="ECO:0007669"/>
    <property type="project" value="UniProtKB-UniRule"/>
</dbReference>
<feature type="binding site" evidence="12">
    <location>
        <position position="34"/>
    </location>
    <ligand>
        <name>(2R)-3-phosphoglycerate</name>
        <dbReference type="ChEBI" id="CHEBI:58272"/>
    </ligand>
</feature>
<dbReference type="OrthoDB" id="9808460at2"/>
<evidence type="ECO:0000256" key="3">
    <source>
        <dbReference type="ARBA" id="ARBA00008982"/>
    </source>
</evidence>
<feature type="binding site" evidence="11">
    <location>
        <position position="150"/>
    </location>
    <ligand>
        <name>substrate</name>
    </ligand>
</feature>
<evidence type="ECO:0000256" key="6">
    <source>
        <dbReference type="ARBA" id="ARBA00016471"/>
    </source>
</evidence>
<dbReference type="InterPro" id="IPR015824">
    <property type="entry name" value="Phosphoglycerate_kinase_N"/>
</dbReference>
<evidence type="ECO:0000256" key="9">
    <source>
        <dbReference type="ARBA" id="ARBA00022777"/>
    </source>
</evidence>
<dbReference type="EMBL" id="CP002454">
    <property type="protein sequence ID" value="ADV67467.1"/>
    <property type="molecule type" value="Genomic_DNA"/>
</dbReference>
<feature type="binding site" evidence="11 13">
    <location>
        <position position="319"/>
    </location>
    <ligand>
        <name>ATP</name>
        <dbReference type="ChEBI" id="CHEBI:30616"/>
    </ligand>
</feature>
<evidence type="ECO:0000256" key="2">
    <source>
        <dbReference type="ARBA" id="ARBA00004838"/>
    </source>
</evidence>
<comment type="subunit">
    <text evidence="4 11">Monomer.</text>
</comment>
<reference evidence="16" key="2">
    <citation type="submission" date="2011-01" db="EMBL/GenBank/DDBJ databases">
        <title>The complete genome of Deinococcus maricopensis DSM 21211.</title>
        <authorList>
            <consortium name="US DOE Joint Genome Institute (JGI-PGF)"/>
            <person name="Lucas S."/>
            <person name="Copeland A."/>
            <person name="Lapidus A."/>
            <person name="Goodwin L."/>
            <person name="Pitluck S."/>
            <person name="Kyrpides N."/>
            <person name="Mavromatis K."/>
            <person name="Pagani I."/>
            <person name="Ivanova N."/>
            <person name="Ovchinnikova G."/>
            <person name="Zeytun A."/>
            <person name="Detter J.C."/>
            <person name="Han C."/>
            <person name="Land M."/>
            <person name="Hauser L."/>
            <person name="Markowitz V."/>
            <person name="Cheng J.-F."/>
            <person name="Hugenholtz P."/>
            <person name="Woyke T."/>
            <person name="Wu D."/>
            <person name="Pukall R."/>
            <person name="Gehrich-Schroeter G."/>
            <person name="Brambilla E."/>
            <person name="Klenk H.-P."/>
            <person name="Eisen J.A."/>
        </authorList>
    </citation>
    <scope>NUCLEOTIDE SEQUENCE [LARGE SCALE GENOMIC DNA]</scope>
    <source>
        <strain evidence="16">DSM 21211 / LMG 22137 / NRRL B-23946 / LB-34</strain>
    </source>
</reference>
<dbReference type="FunFam" id="3.40.50.1260:FF:000006">
    <property type="entry name" value="Phosphoglycerate kinase"/>
    <property type="match status" value="1"/>
</dbReference>
<feature type="binding site" evidence="11">
    <location>
        <position position="34"/>
    </location>
    <ligand>
        <name>substrate</name>
    </ligand>
</feature>
<dbReference type="CDD" id="cd00318">
    <property type="entry name" value="Phosphoglycerate_kinase"/>
    <property type="match status" value="1"/>
</dbReference>
<evidence type="ECO:0000256" key="12">
    <source>
        <dbReference type="PIRSR" id="PIRSR000724-1"/>
    </source>
</evidence>
<evidence type="ECO:0000256" key="1">
    <source>
        <dbReference type="ARBA" id="ARBA00000642"/>
    </source>
</evidence>
<dbReference type="PANTHER" id="PTHR11406:SF23">
    <property type="entry name" value="PHOSPHOGLYCERATE KINASE 1, CHLOROPLASTIC-RELATED"/>
    <property type="match status" value="1"/>
</dbReference>
<dbReference type="InterPro" id="IPR036043">
    <property type="entry name" value="Phosphoglycerate_kinase_sf"/>
</dbReference>
<dbReference type="PROSITE" id="PS00111">
    <property type="entry name" value="PGLYCERATE_KINASE"/>
    <property type="match status" value="1"/>
</dbReference>
<comment type="similarity">
    <text evidence="3 11 14">Belongs to the phosphoglycerate kinase family.</text>
</comment>
<keyword evidence="8 11" id="KW-0547">Nucleotide-binding</keyword>
<protein>
    <recommendedName>
        <fullName evidence="6 11">Phosphoglycerate kinase</fullName>
        <ecNumber evidence="5 11">2.7.2.3</ecNumber>
    </recommendedName>
</protein>
<dbReference type="GO" id="GO:0043531">
    <property type="term" value="F:ADP binding"/>
    <property type="evidence" value="ECO:0007669"/>
    <property type="project" value="TreeGrafter"/>
</dbReference>
<dbReference type="PRINTS" id="PR00477">
    <property type="entry name" value="PHGLYCKINASE"/>
</dbReference>
<evidence type="ECO:0000256" key="7">
    <source>
        <dbReference type="ARBA" id="ARBA00022679"/>
    </source>
</evidence>
<evidence type="ECO:0000256" key="14">
    <source>
        <dbReference type="RuleBase" id="RU000532"/>
    </source>
</evidence>
<dbReference type="HAMAP" id="MF_00145">
    <property type="entry name" value="Phosphoglyc_kinase"/>
    <property type="match status" value="1"/>
</dbReference>
<evidence type="ECO:0000313" key="16">
    <source>
        <dbReference type="Proteomes" id="UP000008635"/>
    </source>
</evidence>
<feature type="binding site" evidence="11">
    <location>
        <position position="117"/>
    </location>
    <ligand>
        <name>substrate</name>
    </ligand>
</feature>
<dbReference type="Proteomes" id="UP000008635">
    <property type="component" value="Chromosome"/>
</dbReference>
<dbReference type="GO" id="GO:0006094">
    <property type="term" value="P:gluconeogenesis"/>
    <property type="evidence" value="ECO:0007669"/>
    <property type="project" value="TreeGrafter"/>
</dbReference>
<accession>E8U8S8</accession>
<evidence type="ECO:0000313" key="15">
    <source>
        <dbReference type="EMBL" id="ADV67467.1"/>
    </source>
</evidence>
<keyword evidence="11" id="KW-0324">Glycolysis</keyword>
<dbReference type="InterPro" id="IPR001576">
    <property type="entry name" value="Phosphoglycerate_kinase"/>
</dbReference>
<comment type="catalytic activity">
    <reaction evidence="1 11 14">
        <text>(2R)-3-phosphoglycerate + ATP = (2R)-3-phospho-glyceroyl phosphate + ADP</text>
        <dbReference type="Rhea" id="RHEA:14801"/>
        <dbReference type="ChEBI" id="CHEBI:30616"/>
        <dbReference type="ChEBI" id="CHEBI:57604"/>
        <dbReference type="ChEBI" id="CHEBI:58272"/>
        <dbReference type="ChEBI" id="CHEBI:456216"/>
        <dbReference type="EC" id="2.7.2.3"/>
    </reaction>
</comment>
<comment type="subcellular location">
    <subcellularLocation>
        <location evidence="11">Cytoplasm</location>
    </subcellularLocation>
</comment>
<feature type="binding site" evidence="12">
    <location>
        <position position="150"/>
    </location>
    <ligand>
        <name>(2R)-3-phosphoglycerate</name>
        <dbReference type="ChEBI" id="CHEBI:58272"/>
    </ligand>
</feature>
<feature type="binding site" evidence="12">
    <location>
        <position position="117"/>
    </location>
    <ligand>
        <name>(2R)-3-phosphoglycerate</name>
        <dbReference type="ChEBI" id="CHEBI:58272"/>
    </ligand>
</feature>
<evidence type="ECO:0000256" key="8">
    <source>
        <dbReference type="ARBA" id="ARBA00022741"/>
    </source>
</evidence>
<evidence type="ECO:0000256" key="5">
    <source>
        <dbReference type="ARBA" id="ARBA00013061"/>
    </source>
</evidence>
<gene>
    <name evidence="11" type="primary">pgk</name>
    <name evidence="15" type="ordered locus">Deima_1819</name>
</gene>
<dbReference type="FunFam" id="3.40.50.1260:FF:000003">
    <property type="entry name" value="Phosphoglycerate kinase"/>
    <property type="match status" value="1"/>
</dbReference>
<dbReference type="HOGENOM" id="CLU_025427_0_2_0"/>
<feature type="binding site" evidence="11 13">
    <location>
        <position position="288"/>
    </location>
    <ligand>
        <name>ATP</name>
        <dbReference type="ChEBI" id="CHEBI:30616"/>
    </ligand>
</feature>
<dbReference type="PIRSF" id="PIRSF000724">
    <property type="entry name" value="Pgk"/>
    <property type="match status" value="1"/>
</dbReference>
<name>E8U8S8_DEIML</name>
<dbReference type="RefSeq" id="WP_013556972.1">
    <property type="nucleotide sequence ID" value="NC_014958.1"/>
</dbReference>
<keyword evidence="16" id="KW-1185">Reference proteome</keyword>
<feature type="binding site" evidence="11 13">
    <location>
        <position position="200"/>
    </location>
    <ligand>
        <name>ATP</name>
        <dbReference type="ChEBI" id="CHEBI:30616"/>
    </ligand>
</feature>
<evidence type="ECO:0000256" key="10">
    <source>
        <dbReference type="ARBA" id="ARBA00022840"/>
    </source>
</evidence>
<feature type="binding site" evidence="11 12">
    <location>
        <begin position="19"/>
        <end position="21"/>
    </location>
    <ligand>
        <name>substrate</name>
    </ligand>
</feature>
<dbReference type="InterPro" id="IPR015911">
    <property type="entry name" value="Phosphoglycerate_kinase_CS"/>
</dbReference>
<keyword evidence="10 11" id="KW-0067">ATP-binding</keyword>
<reference evidence="15 16" key="1">
    <citation type="journal article" date="2011" name="Stand. Genomic Sci.">
        <title>Complete genome sequence of Deinococcus maricopensis type strain (LB-34).</title>
        <authorList>
            <person name="Pukall R."/>
            <person name="Zeytun A."/>
            <person name="Lucas S."/>
            <person name="Lapidus A."/>
            <person name="Hammon N."/>
            <person name="Deshpande S."/>
            <person name="Nolan M."/>
            <person name="Cheng J.F."/>
            <person name="Pitluck S."/>
            <person name="Liolios K."/>
            <person name="Pagani I."/>
            <person name="Mikhailova N."/>
            <person name="Ivanova N."/>
            <person name="Mavromatis K."/>
            <person name="Pati A."/>
            <person name="Tapia R."/>
            <person name="Han C."/>
            <person name="Goodwin L."/>
            <person name="Chen A."/>
            <person name="Palaniappan K."/>
            <person name="Land M."/>
            <person name="Hauser L."/>
            <person name="Chang Y.J."/>
            <person name="Jeffries C.D."/>
            <person name="Brambilla E.M."/>
            <person name="Rohde M."/>
            <person name="Goker M."/>
            <person name="Detter J.C."/>
            <person name="Woyke T."/>
            <person name="Bristow J."/>
            <person name="Eisen J.A."/>
            <person name="Markowitz V."/>
            <person name="Hugenholtz P."/>
            <person name="Kyrpides N.C."/>
            <person name="Klenk H.P."/>
        </authorList>
    </citation>
    <scope>NUCLEOTIDE SEQUENCE [LARGE SCALE GENOMIC DNA]</scope>
    <source>
        <strain evidence="16">DSM 21211 / LMG 22137 / NRRL B-23946 / LB-34</strain>
    </source>
</reference>
<evidence type="ECO:0000256" key="4">
    <source>
        <dbReference type="ARBA" id="ARBA00011245"/>
    </source>
</evidence>
<dbReference type="Pfam" id="PF00162">
    <property type="entry name" value="PGK"/>
    <property type="match status" value="1"/>
</dbReference>
<dbReference type="STRING" id="709986.Deima_1819"/>
<dbReference type="SUPFAM" id="SSF53748">
    <property type="entry name" value="Phosphoglycerate kinase"/>
    <property type="match status" value="1"/>
</dbReference>
<keyword evidence="9 11" id="KW-0418">Kinase</keyword>
<dbReference type="KEGG" id="dmr:Deima_1819"/>
<feature type="binding site" evidence="11 12">
    <location>
        <begin position="57"/>
        <end position="60"/>
    </location>
    <ligand>
        <name>substrate</name>
    </ligand>
</feature>
<comment type="pathway">
    <text evidence="2 11">Carbohydrate degradation; glycolysis; pyruvate from D-glyceraldehyde 3-phosphate: step 2/5.</text>
</comment>
<dbReference type="EC" id="2.7.2.3" evidence="5 11"/>
<dbReference type="UniPathway" id="UPA00109">
    <property type="reaction ID" value="UER00185"/>
</dbReference>
<dbReference type="GO" id="GO:0005829">
    <property type="term" value="C:cytosol"/>
    <property type="evidence" value="ECO:0007669"/>
    <property type="project" value="TreeGrafter"/>
</dbReference>
<feature type="binding site" evidence="11 13">
    <location>
        <begin position="346"/>
        <end position="349"/>
    </location>
    <ligand>
        <name>ATP</name>
        <dbReference type="ChEBI" id="CHEBI:30616"/>
    </ligand>
</feature>
<proteinExistence type="inferred from homology"/>